<proteinExistence type="predicted"/>
<gene>
    <name evidence="1" type="ORF">PXEA_LOCUS6310</name>
</gene>
<sequence length="130" mass="15524">MSLDRHQVIILSREDAKPFMRLDEYYDIDRKYAKPGFKNRDGTFNWHCSCVSSYMSGPCGYFFRSFMSNVDKFVGNEDTFKHDENRKLFRSIHYKLMGCLKQFPTYYKSFIEDYDTPLTELLSENKQSQS</sequence>
<evidence type="ECO:0000313" key="2">
    <source>
        <dbReference type="Proteomes" id="UP000784294"/>
    </source>
</evidence>
<dbReference type="Proteomes" id="UP000784294">
    <property type="component" value="Unassembled WGS sequence"/>
</dbReference>
<keyword evidence="2" id="KW-1185">Reference proteome</keyword>
<dbReference type="EMBL" id="CAAALY010016123">
    <property type="protein sequence ID" value="VEL12870.1"/>
    <property type="molecule type" value="Genomic_DNA"/>
</dbReference>
<dbReference type="Gene3D" id="1.10.287.2900">
    <property type="match status" value="1"/>
</dbReference>
<name>A0A3S5A202_9PLAT</name>
<protein>
    <submittedName>
        <fullName evidence="1">Uncharacterized protein</fullName>
    </submittedName>
</protein>
<dbReference type="OrthoDB" id="6227174at2759"/>
<accession>A0A3S5A202</accession>
<evidence type="ECO:0000313" key="1">
    <source>
        <dbReference type="EMBL" id="VEL12870.1"/>
    </source>
</evidence>
<reference evidence="1" key="1">
    <citation type="submission" date="2018-11" db="EMBL/GenBank/DDBJ databases">
        <authorList>
            <consortium name="Pathogen Informatics"/>
        </authorList>
    </citation>
    <scope>NUCLEOTIDE SEQUENCE</scope>
</reference>
<dbReference type="AlphaFoldDB" id="A0A3S5A202"/>
<comment type="caution">
    <text evidence="1">The sequence shown here is derived from an EMBL/GenBank/DDBJ whole genome shotgun (WGS) entry which is preliminary data.</text>
</comment>
<organism evidence="1 2">
    <name type="scientific">Protopolystoma xenopodis</name>
    <dbReference type="NCBI Taxonomy" id="117903"/>
    <lineage>
        <taxon>Eukaryota</taxon>
        <taxon>Metazoa</taxon>
        <taxon>Spiralia</taxon>
        <taxon>Lophotrochozoa</taxon>
        <taxon>Platyhelminthes</taxon>
        <taxon>Monogenea</taxon>
        <taxon>Polyopisthocotylea</taxon>
        <taxon>Polystomatidea</taxon>
        <taxon>Polystomatidae</taxon>
        <taxon>Protopolystoma</taxon>
    </lineage>
</organism>